<dbReference type="SUPFAM" id="SSF53254">
    <property type="entry name" value="Phosphoglycerate mutase-like"/>
    <property type="match status" value="1"/>
</dbReference>
<evidence type="ECO:0008006" key="3">
    <source>
        <dbReference type="Google" id="ProtNLM"/>
    </source>
</evidence>
<proteinExistence type="predicted"/>
<dbReference type="InterPro" id="IPR050275">
    <property type="entry name" value="PGM_Phosphatase"/>
</dbReference>
<protein>
    <recommendedName>
        <fullName evidence="3">Phosphoglycerate mutase-like protein</fullName>
    </recommendedName>
</protein>
<dbReference type="InterPro" id="IPR013078">
    <property type="entry name" value="His_Pase_superF_clade-1"/>
</dbReference>
<keyword evidence="2" id="KW-1185">Reference proteome</keyword>
<name>A0ABD3NLE5_9STRA</name>
<dbReference type="Gene3D" id="3.40.50.1240">
    <property type="entry name" value="Phosphoglycerate mutase-like"/>
    <property type="match status" value="1"/>
</dbReference>
<dbReference type="AlphaFoldDB" id="A0ABD3NLE5"/>
<dbReference type="PANTHER" id="PTHR48100:SF1">
    <property type="entry name" value="HISTIDINE PHOSPHATASE FAMILY PROTEIN-RELATED"/>
    <property type="match status" value="1"/>
</dbReference>
<reference evidence="1 2" key="1">
    <citation type="submission" date="2024-10" db="EMBL/GenBank/DDBJ databases">
        <title>Updated reference genomes for cyclostephanoid diatoms.</title>
        <authorList>
            <person name="Roberts W.R."/>
            <person name="Alverson A.J."/>
        </authorList>
    </citation>
    <scope>NUCLEOTIDE SEQUENCE [LARGE SCALE GENOMIC DNA]</scope>
    <source>
        <strain evidence="1 2">AJA010-31</strain>
    </source>
</reference>
<evidence type="ECO:0000313" key="2">
    <source>
        <dbReference type="Proteomes" id="UP001530400"/>
    </source>
</evidence>
<dbReference type="Proteomes" id="UP001530400">
    <property type="component" value="Unassembled WGS sequence"/>
</dbReference>
<accession>A0ABD3NLE5</accession>
<organism evidence="1 2">
    <name type="scientific">Cyclotella atomus</name>
    <dbReference type="NCBI Taxonomy" id="382360"/>
    <lineage>
        <taxon>Eukaryota</taxon>
        <taxon>Sar</taxon>
        <taxon>Stramenopiles</taxon>
        <taxon>Ochrophyta</taxon>
        <taxon>Bacillariophyta</taxon>
        <taxon>Coscinodiscophyceae</taxon>
        <taxon>Thalassiosirophycidae</taxon>
        <taxon>Stephanodiscales</taxon>
        <taxon>Stephanodiscaceae</taxon>
        <taxon>Cyclotella</taxon>
    </lineage>
</organism>
<comment type="caution">
    <text evidence="1">The sequence shown here is derived from an EMBL/GenBank/DDBJ whole genome shotgun (WGS) entry which is preliminary data.</text>
</comment>
<sequence>MIGPPPPGATAVRLLSVKSLSELSATSKILHLIRHAEGTHNLCEIESKKPIHHDAKLTTKGKDQCFNLSSKTRSLAVEAVLVSPTTRCLETATLSFQHCIDQIGTPDVPFIAYEEWRETVNYLCDSRRSIDALKTEFRHVDFQFVTDNHDPLWHKYEEQFGSHTDHTTLRESNDPSGLYNRAHSAWRILLSRPERELALVGHSAFFMHMFTPLFDELEGLVSYEDSIVEEIMRDRFDNCELRTVVVDQP</sequence>
<dbReference type="Pfam" id="PF00300">
    <property type="entry name" value="His_Phos_1"/>
    <property type="match status" value="1"/>
</dbReference>
<gene>
    <name evidence="1" type="ORF">ACHAWO_001272</name>
</gene>
<dbReference type="EMBL" id="JALLPJ020001157">
    <property type="protein sequence ID" value="KAL3775341.1"/>
    <property type="molecule type" value="Genomic_DNA"/>
</dbReference>
<dbReference type="InterPro" id="IPR029033">
    <property type="entry name" value="His_PPase_superfam"/>
</dbReference>
<dbReference type="PANTHER" id="PTHR48100">
    <property type="entry name" value="BROAD-SPECIFICITY PHOSPHATASE YOR283W-RELATED"/>
    <property type="match status" value="1"/>
</dbReference>
<evidence type="ECO:0000313" key="1">
    <source>
        <dbReference type="EMBL" id="KAL3775341.1"/>
    </source>
</evidence>